<dbReference type="Proteomes" id="UP001465755">
    <property type="component" value="Unassembled WGS sequence"/>
</dbReference>
<protein>
    <submittedName>
        <fullName evidence="2">Uncharacterized protein</fullName>
    </submittedName>
</protein>
<reference evidence="2 3" key="1">
    <citation type="journal article" date="2024" name="Nat. Commun.">
        <title>Phylogenomics reveals the evolutionary origins of lichenization in chlorophyte algae.</title>
        <authorList>
            <person name="Puginier C."/>
            <person name="Libourel C."/>
            <person name="Otte J."/>
            <person name="Skaloud P."/>
            <person name="Haon M."/>
            <person name="Grisel S."/>
            <person name="Petersen M."/>
            <person name="Berrin J.G."/>
            <person name="Delaux P.M."/>
            <person name="Dal Grande F."/>
            <person name="Keller J."/>
        </authorList>
    </citation>
    <scope>NUCLEOTIDE SEQUENCE [LARGE SCALE GENOMIC DNA]</scope>
    <source>
        <strain evidence="2 3">SAG 2036</strain>
    </source>
</reference>
<dbReference type="AlphaFoldDB" id="A0AAW1PPY8"/>
<organism evidence="2 3">
    <name type="scientific">Symbiochloris irregularis</name>
    <dbReference type="NCBI Taxonomy" id="706552"/>
    <lineage>
        <taxon>Eukaryota</taxon>
        <taxon>Viridiplantae</taxon>
        <taxon>Chlorophyta</taxon>
        <taxon>core chlorophytes</taxon>
        <taxon>Trebouxiophyceae</taxon>
        <taxon>Trebouxiales</taxon>
        <taxon>Trebouxiaceae</taxon>
        <taxon>Symbiochloris</taxon>
    </lineage>
</organism>
<gene>
    <name evidence="2" type="ORF">WJX73_010420</name>
</gene>
<keyword evidence="1" id="KW-0812">Transmembrane</keyword>
<evidence type="ECO:0000256" key="1">
    <source>
        <dbReference type="SAM" id="Phobius"/>
    </source>
</evidence>
<feature type="transmembrane region" description="Helical" evidence="1">
    <location>
        <begin position="85"/>
        <end position="106"/>
    </location>
</feature>
<evidence type="ECO:0000313" key="3">
    <source>
        <dbReference type="Proteomes" id="UP001465755"/>
    </source>
</evidence>
<name>A0AAW1PPY8_9CHLO</name>
<keyword evidence="1" id="KW-0472">Membrane</keyword>
<keyword evidence="1" id="KW-1133">Transmembrane helix</keyword>
<evidence type="ECO:0000313" key="2">
    <source>
        <dbReference type="EMBL" id="KAK9810827.1"/>
    </source>
</evidence>
<dbReference type="EMBL" id="JALJOQ010000014">
    <property type="protein sequence ID" value="KAK9810827.1"/>
    <property type="molecule type" value="Genomic_DNA"/>
</dbReference>
<sequence length="109" mass="12273">MISALPQRLWPSGVQLRRAAPRSRALRSISVLCQASKAKPAVEAYPRGHAVLRALKYTGPGANQWVALARIYPTVWWAVRWTLSILNAISAVSFFIMLVIYSIWIINRL</sequence>
<accession>A0AAW1PPY8</accession>
<keyword evidence="3" id="KW-1185">Reference proteome</keyword>
<proteinExistence type="predicted"/>
<comment type="caution">
    <text evidence="2">The sequence shown here is derived from an EMBL/GenBank/DDBJ whole genome shotgun (WGS) entry which is preliminary data.</text>
</comment>